<reference evidence="1 2" key="1">
    <citation type="submission" date="2018-12" db="EMBL/GenBank/DDBJ databases">
        <title>Complete genome of Nonlabens sp. MJ115.</title>
        <authorList>
            <person name="Choi H.S."/>
            <person name="Jung J."/>
        </authorList>
    </citation>
    <scope>NUCLEOTIDE SEQUENCE [LARGE SCALE GENOMIC DNA]</scope>
    <source>
        <strain evidence="1 2">MJ115</strain>
    </source>
</reference>
<protein>
    <submittedName>
        <fullName evidence="1">DUF1800 domain-containing protein</fullName>
    </submittedName>
</protein>
<dbReference type="EMBL" id="CP034549">
    <property type="protein sequence ID" value="AZQ43030.1"/>
    <property type="molecule type" value="Genomic_DNA"/>
</dbReference>
<dbReference type="InterPro" id="IPR014917">
    <property type="entry name" value="DUF1800"/>
</dbReference>
<sequence length="483" mass="56757">METLNPCNTGTLEVYVPSDSQPWNIQRVRHISRRLGYGMSVNQELDALDIQPQMYIDNWISRSINYSHTPAPEWGYWDRNDYNDYQEERFPKITEWRLQVIKDLLSTELKGKMVTFWHNHFVTRVEDYNAPSWMFQYYRLLQENTFGNFKDFVKEIGKSPAMLVFLDGRRNRKNNPNENYARELFELFTLGEDNGYTQQDIVEASRALTGYTNVRELGGTITFDESKFDSGEKTIFGVTANFDHDSLIDLIFQERADEVAKFIVTKIYHHFVSPASPDEFIIDELATVFKSADWELEPVYRKLFKSEHFFDDAAMAAMIKSPFDYTLAFINEIQTPLIDQELQVVGYFASILGQTYFDPIDVAGWQGDRDWINSSTITGRWSAAEYIMWMTWDRDKELLRNIALANSDSIDDVEQITRDVVNRFLPDTLFTQSDYELAATTFKGDVPQNYFDERQWNLNWSSVPYQMTLLLRHLFRMPEFQLK</sequence>
<dbReference type="RefSeq" id="WP_126445040.1">
    <property type="nucleotide sequence ID" value="NZ_CP034549.1"/>
</dbReference>
<organism evidence="1 2">
    <name type="scientific">Nonlabens ponticola</name>
    <dbReference type="NCBI Taxonomy" id="2496866"/>
    <lineage>
        <taxon>Bacteria</taxon>
        <taxon>Pseudomonadati</taxon>
        <taxon>Bacteroidota</taxon>
        <taxon>Flavobacteriia</taxon>
        <taxon>Flavobacteriales</taxon>
        <taxon>Flavobacteriaceae</taxon>
        <taxon>Nonlabens</taxon>
    </lineage>
</organism>
<evidence type="ECO:0000313" key="2">
    <source>
        <dbReference type="Proteomes" id="UP000279600"/>
    </source>
</evidence>
<dbReference type="AlphaFoldDB" id="A0A3S9MV73"/>
<proteinExistence type="predicted"/>
<accession>A0A3S9MV73</accession>
<evidence type="ECO:0000313" key="1">
    <source>
        <dbReference type="EMBL" id="AZQ43030.1"/>
    </source>
</evidence>
<dbReference type="KEGG" id="noj:EJ995_01830"/>
<gene>
    <name evidence="1" type="ORF">EJ995_01830</name>
</gene>
<dbReference type="OrthoDB" id="9772295at2"/>
<keyword evidence="2" id="KW-1185">Reference proteome</keyword>
<dbReference type="Proteomes" id="UP000279600">
    <property type="component" value="Chromosome"/>
</dbReference>
<name>A0A3S9MV73_9FLAO</name>
<dbReference type="Pfam" id="PF08811">
    <property type="entry name" value="DUF1800"/>
    <property type="match status" value="1"/>
</dbReference>